<sequence>MTQIQINELVAAATGDDLREIRRHGFQIVGMHEFDLDEEAVPQLVDWDEVDRRRYA</sequence>
<dbReference type="EMBL" id="JAJKFT010000004">
    <property type="protein sequence ID" value="MCC9628667.1"/>
    <property type="molecule type" value="Genomic_DNA"/>
</dbReference>
<protein>
    <submittedName>
        <fullName evidence="1">Uncharacterized protein</fullName>
    </submittedName>
</protein>
<evidence type="ECO:0000313" key="1">
    <source>
        <dbReference type="EMBL" id="MCC9628667.1"/>
    </source>
</evidence>
<organism evidence="1 2">
    <name type="scientific">Blastopirellula sediminis</name>
    <dbReference type="NCBI Taxonomy" id="2894196"/>
    <lineage>
        <taxon>Bacteria</taxon>
        <taxon>Pseudomonadati</taxon>
        <taxon>Planctomycetota</taxon>
        <taxon>Planctomycetia</taxon>
        <taxon>Pirellulales</taxon>
        <taxon>Pirellulaceae</taxon>
        <taxon>Blastopirellula</taxon>
    </lineage>
</organism>
<proteinExistence type="predicted"/>
<dbReference type="AlphaFoldDB" id="A0A9X1MLS1"/>
<dbReference type="Proteomes" id="UP001139103">
    <property type="component" value="Unassembled WGS sequence"/>
</dbReference>
<comment type="caution">
    <text evidence="1">The sequence shown here is derived from an EMBL/GenBank/DDBJ whole genome shotgun (WGS) entry which is preliminary data.</text>
</comment>
<accession>A0A9X1MLS1</accession>
<evidence type="ECO:0000313" key="2">
    <source>
        <dbReference type="Proteomes" id="UP001139103"/>
    </source>
</evidence>
<gene>
    <name evidence="1" type="ORF">LOC68_09675</name>
</gene>
<keyword evidence="2" id="KW-1185">Reference proteome</keyword>
<reference evidence="1" key="1">
    <citation type="submission" date="2021-11" db="EMBL/GenBank/DDBJ databases">
        <title>Genome sequence.</title>
        <authorList>
            <person name="Sun Q."/>
        </authorList>
    </citation>
    <scope>NUCLEOTIDE SEQUENCE</scope>
    <source>
        <strain evidence="1">JC732</strain>
    </source>
</reference>
<dbReference type="RefSeq" id="WP_230218101.1">
    <property type="nucleotide sequence ID" value="NZ_JAJKFT010000004.1"/>
</dbReference>
<name>A0A9X1MLS1_9BACT</name>